<dbReference type="InterPro" id="IPR041561">
    <property type="entry name" value="PglD_N"/>
</dbReference>
<dbReference type="InterPro" id="IPR011004">
    <property type="entry name" value="Trimer_LpxA-like_sf"/>
</dbReference>
<reference evidence="5" key="1">
    <citation type="submission" date="2020-08" db="EMBL/GenBank/DDBJ databases">
        <title>Winogradskyella ouciana sp. nov., isolated from the hadal seawater of the Mariana Trench.</title>
        <authorList>
            <person name="He X."/>
        </authorList>
    </citation>
    <scope>NUCLEOTIDE SEQUENCE [LARGE SCALE GENOMIC DNA]</scope>
    <source>
        <strain evidence="5">KCTC 52348</strain>
    </source>
</reference>
<dbReference type="Gene3D" id="3.40.50.20">
    <property type="match status" value="1"/>
</dbReference>
<dbReference type="PANTHER" id="PTHR43300">
    <property type="entry name" value="ACETYLTRANSFERASE"/>
    <property type="match status" value="1"/>
</dbReference>
<sequence length="221" mass="23971">MKNILIYGASGHSKMIVDILHKKNDYRIVGFADCYKSTNDSICGYKILGDFNALKEIINKYNVDGIIICIGDNYTRQNLYNNIIKVAPNVEFISAVHPSAIIAEHINIPEGTVIMAGVIVNANSKIGRFCILNTRSSLGHDSEMHDFSSIASNVTIGGNVKIGHCSAICLSTTVIQNIVIGDNTVVGAASLVLKSIDNNKLAYGNPINTIKERKPDSQYLG</sequence>
<dbReference type="PANTHER" id="PTHR43300:SF7">
    <property type="entry name" value="UDP-N-ACETYLBACILLOSAMINE N-ACETYLTRANSFERASE"/>
    <property type="match status" value="1"/>
</dbReference>
<protein>
    <submittedName>
        <fullName evidence="5">Acetyltransferase</fullName>
    </submittedName>
</protein>
<dbReference type="SUPFAM" id="SSF51161">
    <property type="entry name" value="Trimeric LpxA-like enzymes"/>
    <property type="match status" value="1"/>
</dbReference>
<evidence type="ECO:0000256" key="1">
    <source>
        <dbReference type="ARBA" id="ARBA00007274"/>
    </source>
</evidence>
<dbReference type="Proteomes" id="UP000533900">
    <property type="component" value="Unassembled WGS sequence"/>
</dbReference>
<feature type="active site" description="Proton acceptor" evidence="2">
    <location>
        <position position="140"/>
    </location>
</feature>
<evidence type="ECO:0000313" key="5">
    <source>
        <dbReference type="EMBL" id="MBC2845339.1"/>
    </source>
</evidence>
<dbReference type="NCBIfam" id="TIGR03570">
    <property type="entry name" value="NeuD_NnaD"/>
    <property type="match status" value="1"/>
</dbReference>
<dbReference type="GO" id="GO:0016740">
    <property type="term" value="F:transferase activity"/>
    <property type="evidence" value="ECO:0007669"/>
    <property type="project" value="UniProtKB-KW"/>
</dbReference>
<dbReference type="CDD" id="cd03360">
    <property type="entry name" value="LbH_AT_putative"/>
    <property type="match status" value="1"/>
</dbReference>
<dbReference type="RefSeq" id="WP_185789042.1">
    <property type="nucleotide sequence ID" value="NZ_JACLCP010000002.1"/>
</dbReference>
<feature type="site" description="Increases basicity of active site His" evidence="2">
    <location>
        <position position="141"/>
    </location>
</feature>
<dbReference type="Gene3D" id="2.160.10.10">
    <property type="entry name" value="Hexapeptide repeat proteins"/>
    <property type="match status" value="1"/>
</dbReference>
<dbReference type="Pfam" id="PF17836">
    <property type="entry name" value="PglD_N"/>
    <property type="match status" value="1"/>
</dbReference>
<accession>A0A842IT62</accession>
<proteinExistence type="inferred from homology"/>
<keyword evidence="5" id="KW-0808">Transferase</keyword>
<comment type="caution">
    <text evidence="5">The sequence shown here is derived from an EMBL/GenBank/DDBJ whole genome shotgun (WGS) entry which is preliminary data.</text>
</comment>
<dbReference type="InterPro" id="IPR050179">
    <property type="entry name" value="Trans_hexapeptide_repeat"/>
</dbReference>
<organism evidence="5 6">
    <name type="scientific">Winogradskyella flava</name>
    <dbReference type="NCBI Taxonomy" id="1884876"/>
    <lineage>
        <taxon>Bacteria</taxon>
        <taxon>Pseudomonadati</taxon>
        <taxon>Bacteroidota</taxon>
        <taxon>Flavobacteriia</taxon>
        <taxon>Flavobacteriales</taxon>
        <taxon>Flavobacteriaceae</taxon>
        <taxon>Winogradskyella</taxon>
    </lineage>
</organism>
<keyword evidence="6" id="KW-1185">Reference proteome</keyword>
<dbReference type="AlphaFoldDB" id="A0A842IT62"/>
<evidence type="ECO:0000256" key="2">
    <source>
        <dbReference type="PIRSR" id="PIRSR620019-1"/>
    </source>
</evidence>
<feature type="binding site" evidence="3">
    <location>
        <begin position="10"/>
        <end position="12"/>
    </location>
    <ligand>
        <name>substrate</name>
    </ligand>
</feature>
<gene>
    <name evidence="5" type="ORF">H7F21_09570</name>
</gene>
<evidence type="ECO:0000259" key="4">
    <source>
        <dbReference type="Pfam" id="PF17836"/>
    </source>
</evidence>
<dbReference type="EMBL" id="JACLCP010000002">
    <property type="protein sequence ID" value="MBC2845339.1"/>
    <property type="molecule type" value="Genomic_DNA"/>
</dbReference>
<dbReference type="InterPro" id="IPR020019">
    <property type="entry name" value="AcTrfase_PglD-like"/>
</dbReference>
<comment type="similarity">
    <text evidence="1">Belongs to the transferase hexapeptide repeat family.</text>
</comment>
<feature type="domain" description="PglD N-terminal" evidence="4">
    <location>
        <begin position="3"/>
        <end position="82"/>
    </location>
</feature>
<evidence type="ECO:0000256" key="3">
    <source>
        <dbReference type="PIRSR" id="PIRSR620019-2"/>
    </source>
</evidence>
<feature type="binding site" evidence="3">
    <location>
        <position position="71"/>
    </location>
    <ligand>
        <name>substrate</name>
    </ligand>
</feature>
<evidence type="ECO:0000313" key="6">
    <source>
        <dbReference type="Proteomes" id="UP000533900"/>
    </source>
</evidence>
<name>A0A842IT62_9FLAO</name>